<name>A0ACC8XIY4_9FIRM</name>
<protein>
    <submittedName>
        <fullName evidence="1">Uncharacterized protein</fullName>
    </submittedName>
</protein>
<accession>A0ACC8XIY4</accession>
<reference evidence="1" key="1">
    <citation type="submission" date="2016-08" db="EMBL/GenBank/DDBJ databases">
        <authorList>
            <person name="Ngugi D.K."/>
            <person name="Miyake S."/>
            <person name="Stingl U."/>
        </authorList>
    </citation>
    <scope>NUCLEOTIDE SEQUENCE</scope>
    <source>
        <strain evidence="1">SCG-D08WGA-EpuloA1</strain>
    </source>
</reference>
<evidence type="ECO:0000313" key="2">
    <source>
        <dbReference type="Proteomes" id="UP000188637"/>
    </source>
</evidence>
<sequence>MKKLIYGQNIMWVDLGIKVPACVTTNGKLKFIGNGRQNKVIRRKFKVERKQLGKLKKLKAIKKTNNKENRIMQDKDNKYSKEIIKFAK</sequence>
<organism evidence="1 2">
    <name type="scientific">Candidatus Epulonipiscium fishelsonii</name>
    <dbReference type="NCBI Taxonomy" id="77094"/>
    <lineage>
        <taxon>Bacteria</taxon>
        <taxon>Bacillati</taxon>
        <taxon>Bacillota</taxon>
        <taxon>Clostridia</taxon>
        <taxon>Lachnospirales</taxon>
        <taxon>Lachnospiraceae</taxon>
        <taxon>Candidatus Epulonipiscium</taxon>
    </lineage>
</organism>
<evidence type="ECO:0000313" key="1">
    <source>
        <dbReference type="EMBL" id="ONI45902.1"/>
    </source>
</evidence>
<dbReference type="EMBL" id="LJHD01000042">
    <property type="protein sequence ID" value="ONI45902.1"/>
    <property type="molecule type" value="Genomic_DNA"/>
</dbReference>
<proteinExistence type="predicted"/>
<dbReference type="Proteomes" id="UP000188637">
    <property type="component" value="Unassembled WGS sequence"/>
</dbReference>
<gene>
    <name evidence="1" type="ORF">AN640_04010</name>
</gene>
<comment type="caution">
    <text evidence="1">The sequence shown here is derived from an EMBL/GenBank/DDBJ whole genome shotgun (WGS) entry which is preliminary data.</text>
</comment>
<keyword evidence="2" id="KW-1185">Reference proteome</keyword>